<gene>
    <name evidence="1" type="ORF">LX16_0283</name>
</gene>
<dbReference type="SUPFAM" id="SSF55961">
    <property type="entry name" value="Bet v1-like"/>
    <property type="match status" value="1"/>
</dbReference>
<dbReference type="Proteomes" id="UP000321617">
    <property type="component" value="Unassembled WGS sequence"/>
</dbReference>
<organism evidence="1 2">
    <name type="scientific">Stackebrandtia albiflava</name>
    <dbReference type="NCBI Taxonomy" id="406432"/>
    <lineage>
        <taxon>Bacteria</taxon>
        <taxon>Bacillati</taxon>
        <taxon>Actinomycetota</taxon>
        <taxon>Actinomycetes</taxon>
        <taxon>Glycomycetales</taxon>
        <taxon>Glycomycetaceae</taxon>
        <taxon>Stackebrandtia</taxon>
    </lineage>
</organism>
<evidence type="ECO:0000313" key="2">
    <source>
        <dbReference type="Proteomes" id="UP000321617"/>
    </source>
</evidence>
<name>A0A562V9S4_9ACTN</name>
<dbReference type="EMBL" id="VLLL01000005">
    <property type="protein sequence ID" value="TWJ14598.1"/>
    <property type="molecule type" value="Genomic_DNA"/>
</dbReference>
<proteinExistence type="predicted"/>
<dbReference type="RefSeq" id="WP_211354227.1">
    <property type="nucleotide sequence ID" value="NZ_BAABIJ010000001.1"/>
</dbReference>
<protein>
    <recommendedName>
        <fullName evidence="3">Polyketide cyclase/dehydrase/lipid transport protein</fullName>
    </recommendedName>
</protein>
<evidence type="ECO:0000313" key="1">
    <source>
        <dbReference type="EMBL" id="TWJ14598.1"/>
    </source>
</evidence>
<dbReference type="Gene3D" id="3.30.530.20">
    <property type="match status" value="1"/>
</dbReference>
<dbReference type="CDD" id="cd07812">
    <property type="entry name" value="SRPBCC"/>
    <property type="match status" value="1"/>
</dbReference>
<evidence type="ECO:0008006" key="3">
    <source>
        <dbReference type="Google" id="ProtNLM"/>
    </source>
</evidence>
<dbReference type="AlphaFoldDB" id="A0A562V9S4"/>
<accession>A0A562V9S4</accession>
<reference evidence="1 2" key="1">
    <citation type="journal article" date="2013" name="Stand. Genomic Sci.">
        <title>Genomic Encyclopedia of Type Strains, Phase I: The one thousand microbial genomes (KMG-I) project.</title>
        <authorList>
            <person name="Kyrpides N.C."/>
            <person name="Woyke T."/>
            <person name="Eisen J.A."/>
            <person name="Garrity G."/>
            <person name="Lilburn T.G."/>
            <person name="Beck B.J."/>
            <person name="Whitman W.B."/>
            <person name="Hugenholtz P."/>
            <person name="Klenk H.P."/>
        </authorList>
    </citation>
    <scope>NUCLEOTIDE SEQUENCE [LARGE SCALE GENOMIC DNA]</scope>
    <source>
        <strain evidence="1 2">DSM 45044</strain>
    </source>
</reference>
<dbReference type="InterPro" id="IPR023393">
    <property type="entry name" value="START-like_dom_sf"/>
</dbReference>
<comment type="caution">
    <text evidence="1">The sequence shown here is derived from an EMBL/GenBank/DDBJ whole genome shotgun (WGS) entry which is preliminary data.</text>
</comment>
<sequence length="162" mass="18492">MSRNTTVIGTGTDRVFAVLADGWTYGDWMVGVAHVCHVDRHWPHPGSRMRVLTGQWPLLKTRWLEVVRCQARHLLAIRAHWPLGRLHTEFRLLAREGRGTRVVLTEHPERQPLRGTRAVVNDLLLHRRHNESLRRLADIATRRDLSRPTGALPGSPHGTTPL</sequence>
<keyword evidence="2" id="KW-1185">Reference proteome</keyword>